<feature type="domain" description="Alpha/beta hydrolase fold-3" evidence="2">
    <location>
        <begin position="61"/>
        <end position="264"/>
    </location>
</feature>
<keyword evidence="1 3" id="KW-0378">Hydrolase</keyword>
<dbReference type="SUPFAM" id="SSF53474">
    <property type="entry name" value="alpha/beta-Hydrolases"/>
    <property type="match status" value="1"/>
</dbReference>
<dbReference type="InterPro" id="IPR050300">
    <property type="entry name" value="GDXG_lipolytic_enzyme"/>
</dbReference>
<evidence type="ECO:0000313" key="4">
    <source>
        <dbReference type="Proteomes" id="UP000622317"/>
    </source>
</evidence>
<evidence type="ECO:0000256" key="1">
    <source>
        <dbReference type="ARBA" id="ARBA00022801"/>
    </source>
</evidence>
<dbReference type="AlphaFoldDB" id="A0A927IG74"/>
<dbReference type="InterPro" id="IPR013094">
    <property type="entry name" value="AB_hydrolase_3"/>
</dbReference>
<dbReference type="PANTHER" id="PTHR48081">
    <property type="entry name" value="AB HYDROLASE SUPERFAMILY PROTEIN C4A8.06C"/>
    <property type="match status" value="1"/>
</dbReference>
<comment type="caution">
    <text evidence="3">The sequence shown here is derived from an EMBL/GenBank/DDBJ whole genome shotgun (WGS) entry which is preliminary data.</text>
</comment>
<dbReference type="GO" id="GO:0016787">
    <property type="term" value="F:hydrolase activity"/>
    <property type="evidence" value="ECO:0007669"/>
    <property type="project" value="UniProtKB-KW"/>
</dbReference>
<dbReference type="RefSeq" id="WP_191615636.1">
    <property type="nucleotide sequence ID" value="NZ_JACYFG010000006.1"/>
</dbReference>
<dbReference type="Proteomes" id="UP000622317">
    <property type="component" value="Unassembled WGS sequence"/>
</dbReference>
<organism evidence="3 4">
    <name type="scientific">Pelagicoccus enzymogenes</name>
    <dbReference type="NCBI Taxonomy" id="2773457"/>
    <lineage>
        <taxon>Bacteria</taxon>
        <taxon>Pseudomonadati</taxon>
        <taxon>Verrucomicrobiota</taxon>
        <taxon>Opitutia</taxon>
        <taxon>Puniceicoccales</taxon>
        <taxon>Pelagicoccaceae</taxon>
        <taxon>Pelagicoccus</taxon>
    </lineage>
</organism>
<dbReference type="EMBL" id="JACYFG010000006">
    <property type="protein sequence ID" value="MBD5778499.1"/>
    <property type="molecule type" value="Genomic_DNA"/>
</dbReference>
<evidence type="ECO:0000259" key="2">
    <source>
        <dbReference type="Pfam" id="PF07859"/>
    </source>
</evidence>
<name>A0A927IG74_9BACT</name>
<keyword evidence="4" id="KW-1185">Reference proteome</keyword>
<dbReference type="Pfam" id="PF07859">
    <property type="entry name" value="Abhydrolase_3"/>
    <property type="match status" value="1"/>
</dbReference>
<dbReference type="Gene3D" id="3.40.50.1820">
    <property type="entry name" value="alpha/beta hydrolase"/>
    <property type="match status" value="1"/>
</dbReference>
<sequence length="288" mass="30931">MTPASLSPEQLDAILDLQGHEPCPGVEIEFKRILGDLPDGHSVYATIYRPSQPSSQPAPGLLAFHGGGFIVGNPNGCGEIAKMLALSLGITTVSASYRLASDGEPSYPGIFEEASISWRWILDHAVELNIDPSRIAVAGESAGVLQAAHLAVESPLLSLDPQTPRPAALISLWGCFDYVVRWFDRGQSPGAEAELLGTTYLQNPRLYHIVSPVNYATAPLPPAFLVYGSQDRVVHLRQGEIAHAAWQAAGARSELKILDNIGHDTIGDTRKPREQALHAAVKFLAAHL</sequence>
<dbReference type="InterPro" id="IPR029058">
    <property type="entry name" value="AB_hydrolase_fold"/>
</dbReference>
<accession>A0A927IG74</accession>
<gene>
    <name evidence="3" type="ORF">IEN85_03270</name>
</gene>
<evidence type="ECO:0000313" key="3">
    <source>
        <dbReference type="EMBL" id="MBD5778499.1"/>
    </source>
</evidence>
<protein>
    <submittedName>
        <fullName evidence="3">Alpha/beta hydrolase</fullName>
    </submittedName>
</protein>
<reference evidence="3" key="1">
    <citation type="submission" date="2020-09" db="EMBL/GenBank/DDBJ databases">
        <title>Pelagicoccus enzymogenes sp. nov. with an EPS production, isolated from marine sediment.</title>
        <authorList>
            <person name="Feng X."/>
        </authorList>
    </citation>
    <scope>NUCLEOTIDE SEQUENCE</scope>
    <source>
        <strain evidence="3">NFK12</strain>
    </source>
</reference>
<proteinExistence type="predicted"/>